<dbReference type="AlphaFoldDB" id="A0ABD5X985"/>
<dbReference type="InterPro" id="IPR017850">
    <property type="entry name" value="Alkaline_phosphatase_core_sf"/>
</dbReference>
<comment type="caution">
    <text evidence="1">The sequence shown here is derived from an EMBL/GenBank/DDBJ whole genome shotgun (WGS) entry which is preliminary data.</text>
</comment>
<gene>
    <name evidence="1" type="ORF">ACFQJ7_17315</name>
</gene>
<sequence>MRRRPLVSQSRNDTFRCFQSGLCEAIDAPISDCLHRIGDQTAERTLLIITADHGHINTDPNRNIGLSANSTMMANLKEHANRTPVRMVASPRNVHLHLREGTVSETRQALSDYDAQRFTRKEAFDRGLFGDWPVTDRFCRRCGDLVVTHRDLGMWVGDIEPD</sequence>
<dbReference type="Proteomes" id="UP001596414">
    <property type="component" value="Unassembled WGS sequence"/>
</dbReference>
<accession>A0ABD5X985</accession>
<dbReference type="SUPFAM" id="SSF53649">
    <property type="entry name" value="Alkaline phosphatase-like"/>
    <property type="match status" value="1"/>
</dbReference>
<dbReference type="Gene3D" id="3.40.720.10">
    <property type="entry name" value="Alkaline Phosphatase, subunit A"/>
    <property type="match status" value="1"/>
</dbReference>
<dbReference type="RefSeq" id="WP_267636789.1">
    <property type="nucleotide sequence ID" value="NZ_JAODIY010000006.1"/>
</dbReference>
<name>A0ABD5X985_9EURY</name>
<organism evidence="1 2">
    <name type="scientific">Halovenus rubra</name>
    <dbReference type="NCBI Taxonomy" id="869890"/>
    <lineage>
        <taxon>Archaea</taxon>
        <taxon>Methanobacteriati</taxon>
        <taxon>Methanobacteriota</taxon>
        <taxon>Stenosarchaea group</taxon>
        <taxon>Halobacteria</taxon>
        <taxon>Halobacteriales</taxon>
        <taxon>Haloarculaceae</taxon>
        <taxon>Halovenus</taxon>
    </lineage>
</organism>
<evidence type="ECO:0000313" key="2">
    <source>
        <dbReference type="Proteomes" id="UP001596414"/>
    </source>
</evidence>
<reference evidence="1 2" key="1">
    <citation type="journal article" date="2014" name="Int. J. Syst. Evol. Microbiol.">
        <title>Complete genome sequence of Corynebacterium casei LMG S-19264T (=DSM 44701T), isolated from a smear-ripened cheese.</title>
        <authorList>
            <consortium name="US DOE Joint Genome Institute (JGI-PGF)"/>
            <person name="Walter F."/>
            <person name="Albersmeier A."/>
            <person name="Kalinowski J."/>
            <person name="Ruckert C."/>
        </authorList>
    </citation>
    <scope>NUCLEOTIDE SEQUENCE [LARGE SCALE GENOMIC DNA]</scope>
    <source>
        <strain evidence="1 2">CGMCC 4.7215</strain>
    </source>
</reference>
<evidence type="ECO:0008006" key="3">
    <source>
        <dbReference type="Google" id="ProtNLM"/>
    </source>
</evidence>
<dbReference type="EMBL" id="JBHSZQ010000052">
    <property type="protein sequence ID" value="MFC7127755.1"/>
    <property type="molecule type" value="Genomic_DNA"/>
</dbReference>
<evidence type="ECO:0000313" key="1">
    <source>
        <dbReference type="EMBL" id="MFC7127755.1"/>
    </source>
</evidence>
<proteinExistence type="predicted"/>
<protein>
    <recommendedName>
        <fullName evidence="3">Type I phosphodiesterase / nucleotide pyrophosphatase</fullName>
    </recommendedName>
</protein>